<keyword evidence="4" id="KW-1185">Reference proteome</keyword>
<dbReference type="RefSeq" id="WP_055183994.1">
    <property type="nucleotide sequence ID" value="NZ_CAXSZC010000005.1"/>
</dbReference>
<sequence length="607" mass="66309">MKRKFLSLILAAALTTSLIIMPVVSTSAAEEKSNSILTLYSDTEDYTISNDSLWVKVITGGQFDIRTTGGDPLNENDNNVSLLYGYSNAEVLKVGNELDVLTTGTISTPTGSWTTTNKEINALKSSYQSDKGIKVNRNLSLAKNPGSSYEDSVTMTYTFTNTSNKAKTFSFKTMLDTYVGRNDDAPFNVPGAGSFDTAKELTGNQVPNYWFAYDNLENPSAVAKYTFSRDSKPNKVQFTNWLSTSASRTWNNEITEGNENGDSCVVMYWEDITIQPGETKTITSNYGTSSLNTQVNSDISVSVLNNNTIEANEDGTYPTYETTATVKNSGDIPLNNVTSTVEIPEEYRDLLSIVGIATNNIGTLTPNQSANSDIQLKVAEGNYYDDINAYFNVIVKSDSTETKIVKQNVTIKANAQHSISASLAGGENVSINPNVDNEYNPYKVDVTINKNAEEDPNFNNEPNVHVDLEIPEEFKDDLTLLPLPVMGEEGEAEEDSLNHFISIAPGESSNDVWNLAIKPSYEDRVITYNVKVTYGDESPIVLTQTLTVKGLTPSPTPEVPETPVTPEVKPSEPVKTGDPSNIAGLLIASMTSLGGVVTLRKKYRPKH</sequence>
<gene>
    <name evidence="3" type="ORF">CP373A1_16700</name>
</gene>
<evidence type="ECO:0000256" key="1">
    <source>
        <dbReference type="SAM" id="MobiDB-lite"/>
    </source>
</evidence>
<comment type="caution">
    <text evidence="3">The sequence shown here is derived from an EMBL/GenBank/DDBJ whole genome shotgun (WGS) entry which is preliminary data.</text>
</comment>
<proteinExistence type="predicted"/>
<name>A0A174E0Q6_9CLOT</name>
<feature type="signal peptide" evidence="2">
    <location>
        <begin position="1"/>
        <end position="28"/>
    </location>
</feature>
<keyword evidence="2" id="KW-0732">Signal</keyword>
<feature type="region of interest" description="Disordered" evidence="1">
    <location>
        <begin position="551"/>
        <end position="579"/>
    </location>
</feature>
<feature type="compositionally biased region" description="Low complexity" evidence="1">
    <location>
        <begin position="561"/>
        <end position="574"/>
    </location>
</feature>
<evidence type="ECO:0000313" key="4">
    <source>
        <dbReference type="Proteomes" id="UP000092714"/>
    </source>
</evidence>
<accession>A0A174E0Q6</accession>
<organism evidence="3 4">
    <name type="scientific">Clostridium paraputrificum</name>
    <dbReference type="NCBI Taxonomy" id="29363"/>
    <lineage>
        <taxon>Bacteria</taxon>
        <taxon>Bacillati</taxon>
        <taxon>Bacillota</taxon>
        <taxon>Clostridia</taxon>
        <taxon>Eubacteriales</taxon>
        <taxon>Clostridiaceae</taxon>
        <taxon>Clostridium</taxon>
    </lineage>
</organism>
<evidence type="ECO:0000313" key="3">
    <source>
        <dbReference type="EMBL" id="OBY09293.1"/>
    </source>
</evidence>
<evidence type="ECO:0000256" key="2">
    <source>
        <dbReference type="SAM" id="SignalP"/>
    </source>
</evidence>
<dbReference type="AlphaFoldDB" id="A0A174E0Q6"/>
<feature type="chain" id="PRO_5009820377" evidence="2">
    <location>
        <begin position="29"/>
        <end position="607"/>
    </location>
</feature>
<reference evidence="3 4" key="1">
    <citation type="submission" date="2016-06" db="EMBL/GenBank/DDBJ databases">
        <authorList>
            <person name="Kjaerup R.B."/>
            <person name="Dalgaard T.S."/>
            <person name="Juul-Madsen H.R."/>
        </authorList>
    </citation>
    <scope>NUCLEOTIDE SEQUENCE [LARGE SCALE GENOMIC DNA]</scope>
    <source>
        <strain evidence="3 4">373-A1</strain>
    </source>
</reference>
<protein>
    <submittedName>
        <fullName evidence="3">Uncharacterized protein</fullName>
    </submittedName>
</protein>
<dbReference type="eggNOG" id="COG3209">
    <property type="taxonomic scope" value="Bacteria"/>
</dbReference>
<dbReference type="EMBL" id="MAPZ01000036">
    <property type="protein sequence ID" value="OBY09293.1"/>
    <property type="molecule type" value="Genomic_DNA"/>
</dbReference>
<dbReference type="Proteomes" id="UP000092714">
    <property type="component" value="Unassembled WGS sequence"/>
</dbReference>
<dbReference type="OrthoDB" id="1829213at2"/>